<keyword evidence="1" id="KW-0472">Membrane</keyword>
<reference evidence="2 3" key="1">
    <citation type="journal article" date="2019" name="Int. J. Syst. Evol. Microbiol.">
        <title>The Global Catalogue of Microorganisms (GCM) 10K type strain sequencing project: providing services to taxonomists for standard genome sequencing and annotation.</title>
        <authorList>
            <consortium name="The Broad Institute Genomics Platform"/>
            <consortium name="The Broad Institute Genome Sequencing Center for Infectious Disease"/>
            <person name="Wu L."/>
            <person name="Ma J."/>
        </authorList>
    </citation>
    <scope>NUCLEOTIDE SEQUENCE [LARGE SCALE GENOMIC DNA]</scope>
    <source>
        <strain evidence="2 3">CGMCC 1.12553</strain>
    </source>
</reference>
<evidence type="ECO:0000313" key="3">
    <source>
        <dbReference type="Proteomes" id="UP001595921"/>
    </source>
</evidence>
<protein>
    <submittedName>
        <fullName evidence="2">Uncharacterized protein</fullName>
    </submittedName>
</protein>
<feature type="transmembrane region" description="Helical" evidence="1">
    <location>
        <begin position="7"/>
        <end position="26"/>
    </location>
</feature>
<organism evidence="2 3">
    <name type="scientific">Halobium salinum</name>
    <dbReference type="NCBI Taxonomy" id="1364940"/>
    <lineage>
        <taxon>Archaea</taxon>
        <taxon>Methanobacteriati</taxon>
        <taxon>Methanobacteriota</taxon>
        <taxon>Stenosarchaea group</taxon>
        <taxon>Halobacteria</taxon>
        <taxon>Halobacteriales</taxon>
        <taxon>Haloferacaceae</taxon>
        <taxon>Halobium</taxon>
    </lineage>
</organism>
<comment type="caution">
    <text evidence="2">The sequence shown here is derived from an EMBL/GenBank/DDBJ whole genome shotgun (WGS) entry which is preliminary data.</text>
</comment>
<keyword evidence="1" id="KW-1133">Transmembrane helix</keyword>
<name>A0ABD5PCS3_9EURY</name>
<accession>A0ABD5PCS3</accession>
<evidence type="ECO:0000256" key="1">
    <source>
        <dbReference type="SAM" id="Phobius"/>
    </source>
</evidence>
<keyword evidence="3" id="KW-1185">Reference proteome</keyword>
<dbReference type="Proteomes" id="UP001595921">
    <property type="component" value="Unassembled WGS sequence"/>
</dbReference>
<proteinExistence type="predicted"/>
<dbReference type="AlphaFoldDB" id="A0ABD5PCS3"/>
<dbReference type="EMBL" id="JBHSDS010000006">
    <property type="protein sequence ID" value="MFC4358450.1"/>
    <property type="molecule type" value="Genomic_DNA"/>
</dbReference>
<keyword evidence="1" id="KW-0812">Transmembrane</keyword>
<sequence length="66" mass="7177">MNRYYSAYLLLSAGFGAVILVFEGGWTNPLMLVSAFVTGMLFATLSGIALNVALRFRTGVREGRSE</sequence>
<gene>
    <name evidence="2" type="ORF">ACFO0N_10915</name>
</gene>
<evidence type="ECO:0000313" key="2">
    <source>
        <dbReference type="EMBL" id="MFC4358450.1"/>
    </source>
</evidence>
<feature type="transmembrane region" description="Helical" evidence="1">
    <location>
        <begin position="32"/>
        <end position="54"/>
    </location>
</feature>
<dbReference type="RefSeq" id="WP_267623821.1">
    <property type="nucleotide sequence ID" value="NZ_JAODIW010000008.1"/>
</dbReference>